<dbReference type="GO" id="GO:0005886">
    <property type="term" value="C:plasma membrane"/>
    <property type="evidence" value="ECO:0007669"/>
    <property type="project" value="TreeGrafter"/>
</dbReference>
<dbReference type="Gene3D" id="2.60.40.420">
    <property type="entry name" value="Cupredoxins - blue copper proteins"/>
    <property type="match status" value="2"/>
</dbReference>
<feature type="domain" description="Phytocyanin" evidence="2">
    <location>
        <begin position="23"/>
        <end position="110"/>
    </location>
</feature>
<dbReference type="Pfam" id="PF02298">
    <property type="entry name" value="Cu_bind_like"/>
    <property type="match status" value="1"/>
</dbReference>
<evidence type="ECO:0000259" key="2">
    <source>
        <dbReference type="PROSITE" id="PS51485"/>
    </source>
</evidence>
<gene>
    <name evidence="3" type="ORF">H6P81_014888</name>
</gene>
<proteinExistence type="predicted"/>
<dbReference type="PROSITE" id="PS51485">
    <property type="entry name" value="PHYTOCYANIN"/>
    <property type="match status" value="1"/>
</dbReference>
<dbReference type="AlphaFoldDB" id="A0AAV7E4M3"/>
<dbReference type="InterPro" id="IPR039391">
    <property type="entry name" value="Phytocyanin-like"/>
</dbReference>
<sequence length="157" mass="17173">MATHYLLLLGLLASSHLRLVAPFKFEVGEDLGWAVPPSNDTNFYNKWASDHRFQIGDTVGYDNCNAANPIRYYNNGDTTVTLEDAGYHYFISGLSSHCEKGQKMIIKVMSHPKTATDGSPPSDADESGAVAVLINRFSSLGLVQLSVLVLGFLYVQS</sequence>
<reference evidence="3 4" key="1">
    <citation type="submission" date="2021-07" db="EMBL/GenBank/DDBJ databases">
        <title>The Aristolochia fimbriata genome: insights into angiosperm evolution, floral development and chemical biosynthesis.</title>
        <authorList>
            <person name="Jiao Y."/>
        </authorList>
    </citation>
    <scope>NUCLEOTIDE SEQUENCE [LARGE SCALE GENOMIC DNA]</scope>
    <source>
        <strain evidence="3">IBCAS-2021</strain>
        <tissue evidence="3">Leaf</tissue>
    </source>
</reference>
<evidence type="ECO:0000313" key="4">
    <source>
        <dbReference type="Proteomes" id="UP000825729"/>
    </source>
</evidence>
<evidence type="ECO:0000313" key="3">
    <source>
        <dbReference type="EMBL" id="KAG9443548.1"/>
    </source>
</evidence>
<feature type="chain" id="PRO_5043339063" description="Phytocyanin domain-containing protein" evidence="1">
    <location>
        <begin position="23"/>
        <end position="157"/>
    </location>
</feature>
<dbReference type="PANTHER" id="PTHR33021">
    <property type="entry name" value="BLUE COPPER PROTEIN"/>
    <property type="match status" value="1"/>
</dbReference>
<dbReference type="GO" id="GO:0009055">
    <property type="term" value="F:electron transfer activity"/>
    <property type="evidence" value="ECO:0007669"/>
    <property type="project" value="InterPro"/>
</dbReference>
<accession>A0AAV7E4M3</accession>
<dbReference type="SUPFAM" id="SSF49503">
    <property type="entry name" value="Cupredoxins"/>
    <property type="match status" value="1"/>
</dbReference>
<keyword evidence="4" id="KW-1185">Reference proteome</keyword>
<dbReference type="EMBL" id="JAINDJ010000006">
    <property type="protein sequence ID" value="KAG9443548.1"/>
    <property type="molecule type" value="Genomic_DNA"/>
</dbReference>
<dbReference type="InterPro" id="IPR003245">
    <property type="entry name" value="Phytocyanin_dom"/>
</dbReference>
<name>A0AAV7E4M3_ARIFI</name>
<dbReference type="Proteomes" id="UP000825729">
    <property type="component" value="Unassembled WGS sequence"/>
</dbReference>
<evidence type="ECO:0000256" key="1">
    <source>
        <dbReference type="SAM" id="SignalP"/>
    </source>
</evidence>
<dbReference type="PANTHER" id="PTHR33021:SF289">
    <property type="entry name" value="EARLY NODULIN-LIKE PROTEIN 5-RELATED"/>
    <property type="match status" value="1"/>
</dbReference>
<feature type="signal peptide" evidence="1">
    <location>
        <begin position="1"/>
        <end position="22"/>
    </location>
</feature>
<keyword evidence="1" id="KW-0732">Signal</keyword>
<dbReference type="InterPro" id="IPR008972">
    <property type="entry name" value="Cupredoxin"/>
</dbReference>
<protein>
    <recommendedName>
        <fullName evidence="2">Phytocyanin domain-containing protein</fullName>
    </recommendedName>
</protein>
<comment type="caution">
    <text evidence="3">The sequence shown here is derived from an EMBL/GenBank/DDBJ whole genome shotgun (WGS) entry which is preliminary data.</text>
</comment>
<organism evidence="3 4">
    <name type="scientific">Aristolochia fimbriata</name>
    <name type="common">White veined hardy Dutchman's pipe vine</name>
    <dbReference type="NCBI Taxonomy" id="158543"/>
    <lineage>
        <taxon>Eukaryota</taxon>
        <taxon>Viridiplantae</taxon>
        <taxon>Streptophyta</taxon>
        <taxon>Embryophyta</taxon>
        <taxon>Tracheophyta</taxon>
        <taxon>Spermatophyta</taxon>
        <taxon>Magnoliopsida</taxon>
        <taxon>Magnoliidae</taxon>
        <taxon>Piperales</taxon>
        <taxon>Aristolochiaceae</taxon>
        <taxon>Aristolochia</taxon>
    </lineage>
</organism>